<dbReference type="EMBL" id="JBFSSG010000001">
    <property type="protein sequence ID" value="MEZ8719528.1"/>
    <property type="molecule type" value="Genomic_DNA"/>
</dbReference>
<keyword evidence="2" id="KW-1185">Reference proteome</keyword>
<comment type="caution">
    <text evidence="1">The sequence shown here is derived from an EMBL/GenBank/DDBJ whole genome shotgun (WGS) entry which is preliminary data.</text>
</comment>
<proteinExistence type="predicted"/>
<organism evidence="1 2">
    <name type="scientific">Vibrio pomeroyi</name>
    <dbReference type="NCBI Taxonomy" id="198832"/>
    <lineage>
        <taxon>Bacteria</taxon>
        <taxon>Pseudomonadati</taxon>
        <taxon>Pseudomonadota</taxon>
        <taxon>Gammaproteobacteria</taxon>
        <taxon>Vibrionales</taxon>
        <taxon>Vibrionaceae</taxon>
        <taxon>Vibrio</taxon>
    </lineage>
</organism>
<accession>A0ABV4MQV4</accession>
<name>A0ABV4MQV4_9VIBR</name>
<evidence type="ECO:0000313" key="2">
    <source>
        <dbReference type="Proteomes" id="UP001570071"/>
    </source>
</evidence>
<reference evidence="1 2" key="1">
    <citation type="journal article" date="2024" name="ISME J.">
        <title>Tailless and filamentous prophages are predominant in marine Vibrio.</title>
        <authorList>
            <person name="Steensen K."/>
            <person name="Seneca J."/>
            <person name="Bartlau N."/>
            <person name="Yu X.A."/>
            <person name="Hussain F.A."/>
            <person name="Polz M.F."/>
        </authorList>
    </citation>
    <scope>NUCLEOTIDE SEQUENCE [LARGE SCALE GENOMIC DNA]</scope>
    <source>
        <strain evidence="1 2">10N.239.312.F12</strain>
    </source>
</reference>
<evidence type="ECO:0000313" key="1">
    <source>
        <dbReference type="EMBL" id="MEZ8719528.1"/>
    </source>
</evidence>
<dbReference type="RefSeq" id="WP_269337290.1">
    <property type="nucleotide sequence ID" value="NZ_JBFSSG010000001.1"/>
</dbReference>
<sequence>MAHAAAAIQFALETEDGLEFLRLWNEGAFDVLRKERSEAQEEVYIGADLLYTAIKKAAHRAAFFNG</sequence>
<protein>
    <submittedName>
        <fullName evidence="1">Uncharacterized protein</fullName>
    </submittedName>
</protein>
<gene>
    <name evidence="1" type="ORF">AB6D66_00520</name>
</gene>
<dbReference type="Proteomes" id="UP001570071">
    <property type="component" value="Unassembled WGS sequence"/>
</dbReference>